<dbReference type="EMBL" id="CP080997">
    <property type="protein sequence ID" value="QZA08402.1"/>
    <property type="molecule type" value="Genomic_DNA"/>
</dbReference>
<accession>A0A9X7WIA0</accession>
<evidence type="ECO:0000313" key="1">
    <source>
        <dbReference type="EMBL" id="QZA08402.1"/>
    </source>
</evidence>
<name>A0A9X7WIA0_9MYCO</name>
<dbReference type="KEGG" id="mher:K3U94_03540"/>
<evidence type="ECO:0000313" key="2">
    <source>
        <dbReference type="Proteomes" id="UP000825008"/>
    </source>
</evidence>
<gene>
    <name evidence="1" type="ORF">K3U94_03540</name>
</gene>
<sequence length="118" mass="12894">MTDSPDAVRALAAILTEHGPLGAEDIAQRLRAGGQRLRVSRTLPGAPRACPQLVPAVEAQDKQLQEPAARIETQPQFAGKPAGASISPAGFDFARWDFERKCVRLATRYRLDTNDRPF</sequence>
<dbReference type="AlphaFoldDB" id="A0A9X7WIA0"/>
<proteinExistence type="predicted"/>
<dbReference type="Proteomes" id="UP000825008">
    <property type="component" value="Chromosome"/>
</dbReference>
<reference evidence="1" key="1">
    <citation type="submission" date="2021-08" db="EMBL/GenBank/DDBJ databases">
        <title>Whole genome sequencing of non-tuberculosis mycobacteria type-strains.</title>
        <authorList>
            <person name="Igarashi Y."/>
            <person name="Osugi A."/>
            <person name="Mitarai S."/>
        </authorList>
    </citation>
    <scope>NUCLEOTIDE SEQUENCE</scope>
    <source>
        <strain evidence="1">JCM 30995</strain>
    </source>
</reference>
<organism evidence="1 2">
    <name type="scientific">Mycolicibacter heraklionensis</name>
    <dbReference type="NCBI Taxonomy" id="512402"/>
    <lineage>
        <taxon>Bacteria</taxon>
        <taxon>Bacillati</taxon>
        <taxon>Actinomycetota</taxon>
        <taxon>Actinomycetes</taxon>
        <taxon>Mycobacteriales</taxon>
        <taxon>Mycobacteriaceae</taxon>
        <taxon>Mycolicibacter</taxon>
    </lineage>
</organism>
<protein>
    <submittedName>
        <fullName evidence="1">Uncharacterized protein</fullName>
    </submittedName>
</protein>